<dbReference type="PANTHER" id="PTHR11098:SF1">
    <property type="entry name" value="NICOTINATE PHOSPHORIBOSYLTRANSFERASE"/>
    <property type="match status" value="1"/>
</dbReference>
<dbReference type="PIRSF" id="PIRSF000484">
    <property type="entry name" value="NAPRT"/>
    <property type="match status" value="1"/>
</dbReference>
<evidence type="ECO:0000259" key="10">
    <source>
        <dbReference type="Pfam" id="PF17767"/>
    </source>
</evidence>
<feature type="domain" description="Nicotinate phosphoribosyltransferase N-terminal" evidence="10">
    <location>
        <begin position="25"/>
        <end position="149"/>
    </location>
</feature>
<keyword evidence="14" id="KW-1185">Reference proteome</keyword>
<gene>
    <name evidence="7" type="primary">pncB</name>
    <name evidence="11" type="ORF">NS226_11890</name>
    <name evidence="12" type="ORF">NS365_16315</name>
</gene>
<dbReference type="InterPro" id="IPR041525">
    <property type="entry name" value="N/Namide_PRibTrfase"/>
</dbReference>
<dbReference type="Gene3D" id="3.20.140.10">
    <property type="entry name" value="nicotinate phosphoribosyltransferase"/>
    <property type="match status" value="1"/>
</dbReference>
<dbReference type="Proteomes" id="UP000078529">
    <property type="component" value="Unassembled WGS sequence"/>
</dbReference>
<evidence type="ECO:0000256" key="6">
    <source>
        <dbReference type="ARBA" id="ARBA00022642"/>
    </source>
</evidence>
<keyword evidence="11" id="KW-0328">Glycosyltransferase</keyword>
<evidence type="ECO:0000256" key="5">
    <source>
        <dbReference type="ARBA" id="ARBA00022598"/>
    </source>
</evidence>
<reference evidence="13 14" key="1">
    <citation type="journal article" date="2016" name="Front. Microbiol.">
        <title>Genomic Resource of Rice Seed Associated Bacteria.</title>
        <authorList>
            <person name="Midha S."/>
            <person name="Bansal K."/>
            <person name="Sharma S."/>
            <person name="Kumar N."/>
            <person name="Patil P.P."/>
            <person name="Chaudhry V."/>
            <person name="Patil P.B."/>
        </authorList>
    </citation>
    <scope>NUCLEOTIDE SEQUENCE [LARGE SCALE GENOMIC DNA]</scope>
    <source>
        <strain evidence="11 13">NS226</strain>
        <strain evidence="12 14">NS365</strain>
    </source>
</reference>
<dbReference type="NCBIfam" id="TIGR01514">
    <property type="entry name" value="NAPRTase"/>
    <property type="match status" value="1"/>
</dbReference>
<dbReference type="InterPro" id="IPR006406">
    <property type="entry name" value="Nic_PRibTrfase"/>
</dbReference>
<dbReference type="AlphaFoldDB" id="A0A175R7V9"/>
<accession>A0A175R7V9</accession>
<evidence type="ECO:0000313" key="14">
    <source>
        <dbReference type="Proteomes" id="UP000078529"/>
    </source>
</evidence>
<feature type="domain" description="Nicotinate/nicotinamide phosphoribosyltransferase" evidence="9">
    <location>
        <begin position="190"/>
        <end position="423"/>
    </location>
</feature>
<dbReference type="HAMAP" id="MF_00570">
    <property type="entry name" value="NAPRTase"/>
    <property type="match status" value="1"/>
</dbReference>
<dbReference type="SUPFAM" id="SSF51690">
    <property type="entry name" value="Nicotinate/Quinolinate PRTase C-terminal domain-like"/>
    <property type="match status" value="1"/>
</dbReference>
<dbReference type="GO" id="GO:0034355">
    <property type="term" value="P:NAD+ biosynthetic process via the salvage pathway"/>
    <property type="evidence" value="ECO:0007669"/>
    <property type="project" value="TreeGrafter"/>
</dbReference>
<evidence type="ECO:0000256" key="3">
    <source>
        <dbReference type="ARBA" id="ARBA00013236"/>
    </source>
</evidence>
<keyword evidence="4 7" id="KW-0597">Phosphoprotein</keyword>
<dbReference type="Pfam" id="PF04095">
    <property type="entry name" value="NAPRTase"/>
    <property type="match status" value="1"/>
</dbReference>
<sequence>MVATDIATRVWNHTFKLDPIVRSLLDTDFYKLLMLQMVWGLHPNTQVTFRLINRTKTVRIADEIDEAELRAQLDYARSVRFSKREMIWLAGNSFYGERQIFLPAFLEWLRDFQLPPYELAKRDGQYELMFHGPWTHTMMWEIPALAIINELRSRAAMKDYGRFELDVLYARAKAKMWEKVERLDKLPAIRMSDFGTRRRHSFLWQRWCVEALKEKLGDRFIGSSNVLLAMETDLEAIGTNAHELPMVYAAMARSDAELRDAPYEVLKAWQSWYGGNLLVVLPDTFGTASFLERAPGWVANWTGFRPDSAPPIEGGEAIMAWWRSKGVDPRDKLLVFSDGMDVDSIEETYRHFDGRVRMSFGWGTNLTNDFRGVAPEDTPGLHPISLVCKVMDADGRPAVKLSDNPAKATGTPESIERYRRIFGTKAEISRDVLV</sequence>
<comment type="PTM">
    <text evidence="7 8">Transiently phosphorylated on a His residue during the reaction cycle. Phosphorylation strongly increases the affinity for substrates and increases the rate of nicotinate D-ribonucleotide production. Dephosphorylation regenerates the low-affinity form of the enzyme, leading to product release.</text>
</comment>
<dbReference type="OrthoDB" id="9771406at2"/>
<keyword evidence="6 7" id="KW-0662">Pyridine nucleotide biosynthesis</keyword>
<dbReference type="EC" id="6.3.4.21" evidence="3 7"/>
<dbReference type="eggNOG" id="COG1488">
    <property type="taxonomic scope" value="Bacteria"/>
</dbReference>
<dbReference type="SUPFAM" id="SSF54675">
    <property type="entry name" value="Nicotinate/Quinolinate PRTase N-terminal domain-like"/>
    <property type="match status" value="1"/>
</dbReference>
<dbReference type="EMBL" id="LDQA01000041">
    <property type="protein sequence ID" value="KTR04077.1"/>
    <property type="molecule type" value="Genomic_DNA"/>
</dbReference>
<dbReference type="UniPathway" id="UPA00253">
    <property type="reaction ID" value="UER00457"/>
</dbReference>
<dbReference type="PANTHER" id="PTHR11098">
    <property type="entry name" value="NICOTINATE PHOSPHORIBOSYLTRANSFERASE"/>
    <property type="match status" value="1"/>
</dbReference>
<proteinExistence type="inferred from homology"/>
<comment type="similarity">
    <text evidence="2 7 8">Belongs to the NAPRTase family.</text>
</comment>
<organism evidence="11 13">
    <name type="scientific">Aureimonas ureilytica</name>
    <dbReference type="NCBI Taxonomy" id="401562"/>
    <lineage>
        <taxon>Bacteria</taxon>
        <taxon>Pseudomonadati</taxon>
        <taxon>Pseudomonadota</taxon>
        <taxon>Alphaproteobacteria</taxon>
        <taxon>Hyphomicrobiales</taxon>
        <taxon>Aurantimonadaceae</taxon>
        <taxon>Aureimonas</taxon>
    </lineage>
</organism>
<evidence type="ECO:0000256" key="4">
    <source>
        <dbReference type="ARBA" id="ARBA00022553"/>
    </source>
</evidence>
<dbReference type="InterPro" id="IPR007229">
    <property type="entry name" value="Nic_PRibTrfase-Fam"/>
</dbReference>
<comment type="function">
    <text evidence="7 8">Catalyzes the synthesis of beta-nicotinate D-ribonucleotide from nicotinate and 5-phospho-D-ribose 1-phosphate at the expense of ATP.</text>
</comment>
<dbReference type="Pfam" id="PF17767">
    <property type="entry name" value="NAPRTase_N"/>
    <property type="match status" value="1"/>
</dbReference>
<dbReference type="InterPro" id="IPR040727">
    <property type="entry name" value="NAPRTase_N"/>
</dbReference>
<dbReference type="NCBIfam" id="NF003704">
    <property type="entry name" value="PRK05321.1"/>
    <property type="match status" value="1"/>
</dbReference>
<evidence type="ECO:0000256" key="7">
    <source>
        <dbReference type="HAMAP-Rule" id="MF_00570"/>
    </source>
</evidence>
<keyword evidence="5 7" id="KW-0436">Ligase</keyword>
<evidence type="ECO:0000313" key="12">
    <source>
        <dbReference type="EMBL" id="KTR04077.1"/>
    </source>
</evidence>
<dbReference type="GO" id="GO:0005829">
    <property type="term" value="C:cytosol"/>
    <property type="evidence" value="ECO:0007669"/>
    <property type="project" value="TreeGrafter"/>
</dbReference>
<dbReference type="InterPro" id="IPR036068">
    <property type="entry name" value="Nicotinate_pribotase-like_C"/>
</dbReference>
<dbReference type="EMBL" id="LDPZ01000023">
    <property type="protein sequence ID" value="KTQ95257.1"/>
    <property type="molecule type" value="Genomic_DNA"/>
</dbReference>
<dbReference type="STRING" id="401562.NS365_16315"/>
<protein>
    <recommendedName>
        <fullName evidence="3 7">Nicotinate phosphoribosyltransferase</fullName>
        <shortName evidence="7">NAPRTase</shortName>
        <ecNumber evidence="3 7">6.3.4.21</ecNumber>
    </recommendedName>
</protein>
<evidence type="ECO:0000313" key="13">
    <source>
        <dbReference type="Proteomes" id="UP000078272"/>
    </source>
</evidence>
<comment type="catalytic activity">
    <reaction evidence="7 8">
        <text>5-phospho-alpha-D-ribose 1-diphosphate + nicotinate + ATP + H2O = nicotinate beta-D-ribonucleotide + ADP + phosphate + diphosphate</text>
        <dbReference type="Rhea" id="RHEA:36163"/>
        <dbReference type="ChEBI" id="CHEBI:15377"/>
        <dbReference type="ChEBI" id="CHEBI:30616"/>
        <dbReference type="ChEBI" id="CHEBI:32544"/>
        <dbReference type="ChEBI" id="CHEBI:33019"/>
        <dbReference type="ChEBI" id="CHEBI:43474"/>
        <dbReference type="ChEBI" id="CHEBI:57502"/>
        <dbReference type="ChEBI" id="CHEBI:58017"/>
        <dbReference type="ChEBI" id="CHEBI:456216"/>
        <dbReference type="EC" id="6.3.4.21"/>
    </reaction>
</comment>
<dbReference type="GO" id="GO:0016757">
    <property type="term" value="F:glycosyltransferase activity"/>
    <property type="evidence" value="ECO:0007669"/>
    <property type="project" value="UniProtKB-KW"/>
</dbReference>
<dbReference type="GO" id="GO:0004516">
    <property type="term" value="F:nicotinate phosphoribosyltransferase activity"/>
    <property type="evidence" value="ECO:0007669"/>
    <property type="project" value="UniProtKB-UniRule"/>
</dbReference>
<name>A0A175R7V9_9HYPH</name>
<evidence type="ECO:0000259" key="9">
    <source>
        <dbReference type="Pfam" id="PF04095"/>
    </source>
</evidence>
<comment type="pathway">
    <text evidence="1 7 8">Cofactor biosynthesis; NAD(+) biosynthesis; nicotinate D-ribonucleotide from nicotinate: step 1/1.</text>
</comment>
<evidence type="ECO:0000256" key="8">
    <source>
        <dbReference type="RuleBase" id="RU003838"/>
    </source>
</evidence>
<comment type="caution">
    <text evidence="11">The sequence shown here is derived from an EMBL/GenBank/DDBJ whole genome shotgun (WGS) entry which is preliminary data.</text>
</comment>
<dbReference type="PATRIC" id="fig|401562.3.peg.1916"/>
<dbReference type="RefSeq" id="WP_058601352.1">
    <property type="nucleotide sequence ID" value="NZ_LDPZ01000023.1"/>
</dbReference>
<dbReference type="Proteomes" id="UP000078272">
    <property type="component" value="Unassembled WGS sequence"/>
</dbReference>
<evidence type="ECO:0000313" key="11">
    <source>
        <dbReference type="EMBL" id="KTQ95257.1"/>
    </source>
</evidence>
<evidence type="ECO:0000256" key="2">
    <source>
        <dbReference type="ARBA" id="ARBA00010897"/>
    </source>
</evidence>
<keyword evidence="11" id="KW-0808">Transferase</keyword>
<feature type="modified residue" description="Phosphohistidine; by autocatalysis" evidence="7">
    <location>
        <position position="242"/>
    </location>
</feature>
<evidence type="ECO:0000256" key="1">
    <source>
        <dbReference type="ARBA" id="ARBA00004952"/>
    </source>
</evidence>